<feature type="transmembrane region" description="Helical" evidence="1">
    <location>
        <begin position="6"/>
        <end position="25"/>
    </location>
</feature>
<evidence type="ECO:0000256" key="1">
    <source>
        <dbReference type="SAM" id="Phobius"/>
    </source>
</evidence>
<dbReference type="RefSeq" id="WP_048792618.1">
    <property type="nucleotide sequence ID" value="NZ_CP064056.1"/>
</dbReference>
<dbReference type="Gene3D" id="2.40.50.480">
    <property type="match status" value="1"/>
</dbReference>
<reference evidence="2 3" key="1">
    <citation type="submission" date="2020-10" db="EMBL/GenBank/DDBJ databases">
        <title>Closed genome sequences of Staphylococcus lloydii sp. nov. and Staphylococcus durrellii sp. nov. Isolated from Captive Fruit Bats (Pteropus livingstonii).</title>
        <authorList>
            <person name="Fountain K."/>
        </authorList>
    </citation>
    <scope>NUCLEOTIDE SEQUENCE [LARGE SCALE GENOMIC DNA]</scope>
    <source>
        <strain evidence="2 3">23_2_7_LY</strain>
    </source>
</reference>
<dbReference type="EMBL" id="CP064056">
    <property type="protein sequence ID" value="QPM74567.1"/>
    <property type="molecule type" value="Genomic_DNA"/>
</dbReference>
<dbReference type="SUPFAM" id="SSF159121">
    <property type="entry name" value="BC4932-like"/>
    <property type="match status" value="1"/>
</dbReference>
<keyword evidence="1" id="KW-1133">Transmembrane helix</keyword>
<dbReference type="PANTHER" id="PTHR36433">
    <property type="entry name" value="HYPOTHETICAL CYTOSOLIC PROTEIN"/>
    <property type="match status" value="1"/>
</dbReference>
<proteinExistence type="predicted"/>
<accession>A0A7T1F8U7</accession>
<protein>
    <submittedName>
        <fullName evidence="2">YxeA family protein</fullName>
    </submittedName>
</protein>
<dbReference type="InterPro" id="IPR006542">
    <property type="entry name" value="DUF1093"/>
</dbReference>
<organism evidence="2 3">
    <name type="scientific">Staphylococcus lloydii</name>
    <dbReference type="NCBI Taxonomy" id="2781774"/>
    <lineage>
        <taxon>Bacteria</taxon>
        <taxon>Bacillati</taxon>
        <taxon>Bacillota</taxon>
        <taxon>Bacilli</taxon>
        <taxon>Bacillales</taxon>
        <taxon>Staphylococcaceae</taxon>
        <taxon>Staphylococcus</taxon>
    </lineage>
</organism>
<name>A0A7T1F8U7_9STAP</name>
<evidence type="ECO:0000313" key="2">
    <source>
        <dbReference type="EMBL" id="QPM74567.1"/>
    </source>
</evidence>
<keyword evidence="3" id="KW-1185">Reference proteome</keyword>
<keyword evidence="1" id="KW-0472">Membrane</keyword>
<dbReference type="Proteomes" id="UP000594455">
    <property type="component" value="Chromosome"/>
</dbReference>
<dbReference type="PANTHER" id="PTHR36433:SF2">
    <property type="entry name" value="YXEA FAMILY PROTEIN"/>
    <property type="match status" value="1"/>
</dbReference>
<evidence type="ECO:0000313" key="3">
    <source>
        <dbReference type="Proteomes" id="UP000594455"/>
    </source>
</evidence>
<keyword evidence="1" id="KW-0812">Transmembrane</keyword>
<sequence length="128" mass="15022">MKILYSIIGIIILIFLALLGWKFYAESHTESATVRDLAKFNPLISSEKYYVKTEEPKKVKKLEDNFYNYTYKSKAYNKEGKSKIIKYTATKKLKKDHYLALEYKVGEVRNYKEVSSSKIPKKALHKLK</sequence>
<gene>
    <name evidence="2" type="ORF">ISP08_09485</name>
</gene>
<dbReference type="InterPro" id="IPR036166">
    <property type="entry name" value="YxeA-like_sf"/>
</dbReference>
<dbReference type="NCBIfam" id="TIGR01655">
    <property type="entry name" value="yxeA_fam"/>
    <property type="match status" value="1"/>
</dbReference>
<dbReference type="AlphaFoldDB" id="A0A7T1F8U7"/>
<dbReference type="KEGG" id="sllo:ISP08_09485"/>
<dbReference type="Pfam" id="PF06486">
    <property type="entry name" value="DUF1093"/>
    <property type="match status" value="1"/>
</dbReference>